<sequence length="725" mass="81270">MKRKTFVVITVFIILYMNIIFSFAKVESQFLETGLPNQKVIMIVVNRVTYDDLQQMDFIQEMMEKSYVGLMNTRASGSNNEYKSYATLGMGTRGEATYSTSFFQNANDEVAAKYQRRTGVYLIDNGGVINPFINQLIRQNNQGEYGAIPGLLGGHLRDNGYKTAVVGNSDTNDAELRSAGLIAMDRSGYIDYGNVGALLNIEDDTRPFGIRTDFSKLLEDFKEVYGQANFIVVEAGEITRLERYRDNLNEKMYVLHRQAMLNDVDAFIEDLMNWIEGDMAQVMIIAPYPSDDAARRGDRLTPIILYDGENRGVLWSETTRRLGILGNVDIASTILSYFELQSNEMAGKVLINQQHEDSLDYITDLNRQVVNTSQFRYRVLHTFAIYQMIVSVLALLYIIFREKLSSKLKAYINFSLVSAIVAPFTLLVLPLLGVLSLTTTYLLLIIITFALVTTLQIISKKNPLNMLIYSTGLIVFGLLLDIILGQNLIKQSLFGYDPIIGARYYGIGNEYMGILIGSILLFTTSMVERYKVHSYNIMLFYLISVGIIGFPTLGANVGGTITAVFAFFFTSFRLSNQRVTFKKFIYIGITVIGVVSLLAIIDLFMIESQSHLAGAIEQVIARGPAVVIEIISRKVLMNIRIMGVTFWSRVLLLSVIILGILFYKPVGMIKKTAMEYPNISKGWSGILMACAIGFLVNDSGVVAAATSVIFLTTSMLYLIMNFDHF</sequence>
<feature type="transmembrane region" description="Helical" evidence="1">
    <location>
        <begin position="441"/>
        <end position="459"/>
    </location>
</feature>
<keyword evidence="3" id="KW-1185">Reference proteome</keyword>
<feature type="transmembrane region" description="Helical" evidence="1">
    <location>
        <begin position="702"/>
        <end position="720"/>
    </location>
</feature>
<gene>
    <name evidence="2" type="ordered locus">Amet_2460</name>
</gene>
<organism evidence="2 3">
    <name type="scientific">Alkaliphilus metalliredigens (strain QYMF)</name>
    <dbReference type="NCBI Taxonomy" id="293826"/>
    <lineage>
        <taxon>Bacteria</taxon>
        <taxon>Bacillati</taxon>
        <taxon>Bacillota</taxon>
        <taxon>Clostridia</taxon>
        <taxon>Peptostreptococcales</taxon>
        <taxon>Natronincolaceae</taxon>
        <taxon>Alkaliphilus</taxon>
    </lineage>
</organism>
<proteinExistence type="predicted"/>
<accession>A6TQZ6</accession>
<feature type="transmembrane region" description="Helical" evidence="1">
    <location>
        <begin position="556"/>
        <end position="572"/>
    </location>
</feature>
<dbReference type="SUPFAM" id="SSF53098">
    <property type="entry name" value="Ribonuclease H-like"/>
    <property type="match status" value="1"/>
</dbReference>
<protein>
    <submittedName>
        <fullName evidence="2">Uncharacterized protein</fullName>
    </submittedName>
</protein>
<feature type="transmembrane region" description="Helical" evidence="1">
    <location>
        <begin position="534"/>
        <end position="550"/>
    </location>
</feature>
<feature type="transmembrane region" description="Helical" evidence="1">
    <location>
        <begin position="412"/>
        <end position="435"/>
    </location>
</feature>
<evidence type="ECO:0000313" key="3">
    <source>
        <dbReference type="Proteomes" id="UP000001572"/>
    </source>
</evidence>
<feature type="transmembrane region" description="Helical" evidence="1">
    <location>
        <begin position="678"/>
        <end position="696"/>
    </location>
</feature>
<dbReference type="InterPro" id="IPR012337">
    <property type="entry name" value="RNaseH-like_sf"/>
</dbReference>
<name>A6TQZ6_ALKMQ</name>
<dbReference type="KEGG" id="amt:Amet_2460"/>
<dbReference type="eggNOG" id="COG3119">
    <property type="taxonomic scope" value="Bacteria"/>
</dbReference>
<dbReference type="STRING" id="293826.Amet_2460"/>
<keyword evidence="1" id="KW-0472">Membrane</keyword>
<keyword evidence="1" id="KW-0812">Transmembrane</keyword>
<reference evidence="3" key="1">
    <citation type="journal article" date="2016" name="Genome Announc.">
        <title>Complete genome sequence of Alkaliphilus metalliredigens strain QYMF, an alkaliphilic and metal-reducing bacterium isolated from borax-contaminated leachate ponds.</title>
        <authorList>
            <person name="Hwang C."/>
            <person name="Copeland A."/>
            <person name="Lucas S."/>
            <person name="Lapidus A."/>
            <person name="Barry K."/>
            <person name="Detter J.C."/>
            <person name="Glavina Del Rio T."/>
            <person name="Hammon N."/>
            <person name="Israni S."/>
            <person name="Dalin E."/>
            <person name="Tice H."/>
            <person name="Pitluck S."/>
            <person name="Chertkov O."/>
            <person name="Brettin T."/>
            <person name="Bruce D."/>
            <person name="Han C."/>
            <person name="Schmutz J."/>
            <person name="Larimer F."/>
            <person name="Land M.L."/>
            <person name="Hauser L."/>
            <person name="Kyrpides N."/>
            <person name="Mikhailova N."/>
            <person name="Ye Q."/>
            <person name="Zhou J."/>
            <person name="Richardson P."/>
            <person name="Fields M.W."/>
        </authorList>
    </citation>
    <scope>NUCLEOTIDE SEQUENCE [LARGE SCALE GENOMIC DNA]</scope>
    <source>
        <strain evidence="3">QYMF</strain>
    </source>
</reference>
<feature type="transmembrane region" description="Helical" evidence="1">
    <location>
        <begin position="504"/>
        <end position="522"/>
    </location>
</feature>
<dbReference type="HOGENOM" id="CLU_013382_1_0_9"/>
<dbReference type="AlphaFoldDB" id="A6TQZ6"/>
<dbReference type="Proteomes" id="UP000001572">
    <property type="component" value="Chromosome"/>
</dbReference>
<feature type="transmembrane region" description="Helical" evidence="1">
    <location>
        <begin position="466"/>
        <end position="484"/>
    </location>
</feature>
<evidence type="ECO:0000256" key="1">
    <source>
        <dbReference type="SAM" id="Phobius"/>
    </source>
</evidence>
<feature type="transmembrane region" description="Helical" evidence="1">
    <location>
        <begin position="584"/>
        <end position="606"/>
    </location>
</feature>
<feature type="transmembrane region" description="Helical" evidence="1">
    <location>
        <begin position="379"/>
        <end position="400"/>
    </location>
</feature>
<dbReference type="EMBL" id="CP000724">
    <property type="protein sequence ID" value="ABR48614.1"/>
    <property type="molecule type" value="Genomic_DNA"/>
</dbReference>
<dbReference type="OrthoDB" id="3199331at2"/>
<feature type="transmembrane region" description="Helical" evidence="1">
    <location>
        <begin position="646"/>
        <end position="666"/>
    </location>
</feature>
<keyword evidence="1" id="KW-1133">Transmembrane helix</keyword>
<evidence type="ECO:0000313" key="2">
    <source>
        <dbReference type="EMBL" id="ABR48614.1"/>
    </source>
</evidence>